<gene>
    <name evidence="12" type="primary">ligK</name>
    <name evidence="12" type="ORF">ACFQMG_23295</name>
</gene>
<dbReference type="CDD" id="cd16841">
    <property type="entry name" value="RraA_family"/>
    <property type="match status" value="1"/>
</dbReference>
<evidence type="ECO:0000256" key="1">
    <source>
        <dbReference type="ARBA" id="ARBA00001342"/>
    </source>
</evidence>
<evidence type="ECO:0000256" key="4">
    <source>
        <dbReference type="ARBA" id="ARBA00011233"/>
    </source>
</evidence>
<comment type="cofactor">
    <cofactor evidence="2">
        <name>a divalent metal cation</name>
        <dbReference type="ChEBI" id="CHEBI:60240"/>
    </cofactor>
</comment>
<dbReference type="GO" id="GO:0008948">
    <property type="term" value="F:oxaloacetate decarboxylase activity"/>
    <property type="evidence" value="ECO:0007669"/>
    <property type="project" value="UniProtKB-EC"/>
</dbReference>
<dbReference type="NCBIfam" id="TIGR02798">
    <property type="entry name" value="ligK_PcmE"/>
    <property type="match status" value="1"/>
</dbReference>
<comment type="function">
    <text evidence="8">Catalyzes the aldol cleavage of 4-hydroxy-4-methyl-2-oxoglutarate (HMG) into 2 molecules of pyruvate. Also contains a secondary oxaloacetate (OAA) decarboxylase activity due to the common pyruvate enolate transition state formed following C-C bond cleavage in the retro-aldol and decarboxylation reactions.</text>
</comment>
<proteinExistence type="inferred from homology"/>
<comment type="catalytic activity">
    <reaction evidence="1">
        <text>4-hydroxy-4-methyl-2-oxoglutarate = 2 pyruvate</text>
        <dbReference type="Rhea" id="RHEA:22748"/>
        <dbReference type="ChEBI" id="CHEBI:15361"/>
        <dbReference type="ChEBI" id="CHEBI:58276"/>
        <dbReference type="EC" id="4.1.3.17"/>
    </reaction>
</comment>
<dbReference type="Proteomes" id="UP001596435">
    <property type="component" value="Unassembled WGS sequence"/>
</dbReference>
<dbReference type="Gene3D" id="3.50.30.40">
    <property type="entry name" value="Ribonuclease E inhibitor RraA/RraA-like"/>
    <property type="match status" value="1"/>
</dbReference>
<dbReference type="EMBL" id="JBHTAJ010000047">
    <property type="protein sequence ID" value="MFC7182480.1"/>
    <property type="molecule type" value="Genomic_DNA"/>
</dbReference>
<evidence type="ECO:0000256" key="6">
    <source>
        <dbReference type="ARBA" id="ARBA00012947"/>
    </source>
</evidence>
<comment type="caution">
    <text evidence="12">The sequence shown here is derived from an EMBL/GenBank/DDBJ whole genome shotgun (WGS) entry which is preliminary data.</text>
</comment>
<accession>A0ABW2FZ44</accession>
<sequence>MEHTEIGVVHTSITRADPEAVAALSAFGVATIHEAMGRTGLMRPYLRPVHPKARLCGTAVTVLLQPGDNWMLHVAAEQIRDGDVVVAACTTESEDGFFGDLLATSFRARGCTGLVIDGGVRDVADLEQMDFPVFARAVNAKGTVKATLGSVNVPVVCANALVRPGDVVVADADGVVVVPRERAAEVAEASARREAAEEGKRARFRAGELGLDMYGMRGPLTELGLRYETRHETRHETRG</sequence>
<dbReference type="Pfam" id="PF03737">
    <property type="entry name" value="RraA-like"/>
    <property type="match status" value="1"/>
</dbReference>
<comment type="similarity">
    <text evidence="3">Belongs to the class II aldolase/RraA-like family.</text>
</comment>
<protein>
    <recommendedName>
        <fullName evidence="7">Putative 4-hydroxy-4-methyl-2-oxoglutarate aldolase</fullName>
        <ecNumber evidence="6">4.1.1.112</ecNumber>
        <ecNumber evidence="5">4.1.3.17</ecNumber>
    </recommendedName>
    <alternativeName>
        <fullName evidence="10">Oxaloacetate decarboxylase</fullName>
    </alternativeName>
    <alternativeName>
        <fullName evidence="9">RraA-like protein</fullName>
    </alternativeName>
</protein>
<dbReference type="EC" id="4.1.3.17" evidence="5"/>
<evidence type="ECO:0000256" key="8">
    <source>
        <dbReference type="ARBA" id="ARBA00025046"/>
    </source>
</evidence>
<evidence type="ECO:0000256" key="2">
    <source>
        <dbReference type="ARBA" id="ARBA00001968"/>
    </source>
</evidence>
<dbReference type="RefSeq" id="WP_380231895.1">
    <property type="nucleotide sequence ID" value="NZ_JBHSVH010000002.1"/>
</dbReference>
<dbReference type="GO" id="GO:0047443">
    <property type="term" value="F:4-hydroxy-4-methyl-2-oxoglutarate aldolase activity"/>
    <property type="evidence" value="ECO:0007669"/>
    <property type="project" value="UniProtKB-EC"/>
</dbReference>
<evidence type="ECO:0000256" key="10">
    <source>
        <dbReference type="ARBA" id="ARBA00032305"/>
    </source>
</evidence>
<keyword evidence="13" id="KW-1185">Reference proteome</keyword>
<evidence type="ECO:0000256" key="9">
    <source>
        <dbReference type="ARBA" id="ARBA00030169"/>
    </source>
</evidence>
<dbReference type="EC" id="4.1.1.112" evidence="6"/>
<dbReference type="NCBIfam" id="NF006731">
    <property type="entry name" value="PRK09262.1"/>
    <property type="match status" value="1"/>
</dbReference>
<comment type="catalytic activity">
    <reaction evidence="11">
        <text>oxaloacetate + H(+) = pyruvate + CO2</text>
        <dbReference type="Rhea" id="RHEA:15641"/>
        <dbReference type="ChEBI" id="CHEBI:15361"/>
        <dbReference type="ChEBI" id="CHEBI:15378"/>
        <dbReference type="ChEBI" id="CHEBI:16452"/>
        <dbReference type="ChEBI" id="CHEBI:16526"/>
        <dbReference type="EC" id="4.1.1.112"/>
    </reaction>
</comment>
<dbReference type="InterPro" id="IPR036704">
    <property type="entry name" value="RraA/RraA-like_sf"/>
</dbReference>
<reference evidence="13" key="1">
    <citation type="journal article" date="2019" name="Int. J. Syst. Evol. Microbiol.">
        <title>The Global Catalogue of Microorganisms (GCM) 10K type strain sequencing project: providing services to taxonomists for standard genome sequencing and annotation.</title>
        <authorList>
            <consortium name="The Broad Institute Genomics Platform"/>
            <consortium name="The Broad Institute Genome Sequencing Center for Infectious Disease"/>
            <person name="Wu L."/>
            <person name="Ma J."/>
        </authorList>
    </citation>
    <scope>NUCLEOTIDE SEQUENCE [LARGE SCALE GENOMIC DNA]</scope>
    <source>
        <strain evidence="13">CGMCC 1.12859</strain>
    </source>
</reference>
<evidence type="ECO:0000313" key="12">
    <source>
        <dbReference type="EMBL" id="MFC7182480.1"/>
    </source>
</evidence>
<dbReference type="PANTHER" id="PTHR33254">
    <property type="entry name" value="4-HYDROXY-4-METHYL-2-OXOGLUTARATE ALDOLASE 3-RELATED"/>
    <property type="match status" value="1"/>
</dbReference>
<dbReference type="InterPro" id="IPR005493">
    <property type="entry name" value="RraA/RraA-like"/>
</dbReference>
<dbReference type="InterPro" id="IPR014165">
    <property type="entry name" value="LigK_PcmE"/>
</dbReference>
<evidence type="ECO:0000256" key="5">
    <source>
        <dbReference type="ARBA" id="ARBA00012213"/>
    </source>
</evidence>
<name>A0ABW2FZ44_9ACTN</name>
<evidence type="ECO:0000256" key="11">
    <source>
        <dbReference type="ARBA" id="ARBA00047973"/>
    </source>
</evidence>
<evidence type="ECO:0000313" key="13">
    <source>
        <dbReference type="Proteomes" id="UP001596435"/>
    </source>
</evidence>
<keyword evidence="12" id="KW-0456">Lyase</keyword>
<dbReference type="PANTHER" id="PTHR33254:SF16">
    <property type="entry name" value="BLR3842 PROTEIN"/>
    <property type="match status" value="1"/>
</dbReference>
<dbReference type="SUPFAM" id="SSF89562">
    <property type="entry name" value="RraA-like"/>
    <property type="match status" value="1"/>
</dbReference>
<organism evidence="12 13">
    <name type="scientific">Kitasatospora paranensis</name>
    <dbReference type="NCBI Taxonomy" id="258053"/>
    <lineage>
        <taxon>Bacteria</taxon>
        <taxon>Bacillati</taxon>
        <taxon>Actinomycetota</taxon>
        <taxon>Actinomycetes</taxon>
        <taxon>Kitasatosporales</taxon>
        <taxon>Streptomycetaceae</taxon>
        <taxon>Kitasatospora</taxon>
    </lineage>
</organism>
<comment type="subunit">
    <text evidence="4">Homotrimer.</text>
</comment>
<evidence type="ECO:0000256" key="7">
    <source>
        <dbReference type="ARBA" id="ARBA00016549"/>
    </source>
</evidence>
<evidence type="ECO:0000256" key="3">
    <source>
        <dbReference type="ARBA" id="ARBA00008621"/>
    </source>
</evidence>